<dbReference type="Gramene" id="AET7Gv21036000.1">
    <property type="protein sequence ID" value="AET7Gv21036000.1"/>
    <property type="gene ID" value="AET7Gv21036000"/>
</dbReference>
<feature type="compositionally biased region" description="Basic and acidic residues" evidence="1">
    <location>
        <begin position="1"/>
        <end position="15"/>
    </location>
</feature>
<reference evidence="3" key="1">
    <citation type="journal article" date="2014" name="Science">
        <title>Ancient hybridizations among the ancestral genomes of bread wheat.</title>
        <authorList>
            <consortium name="International Wheat Genome Sequencing Consortium,"/>
            <person name="Marcussen T."/>
            <person name="Sandve S.R."/>
            <person name="Heier L."/>
            <person name="Spannagl M."/>
            <person name="Pfeifer M."/>
            <person name="Jakobsen K.S."/>
            <person name="Wulff B.B."/>
            <person name="Steuernagel B."/>
            <person name="Mayer K.F."/>
            <person name="Olsen O.A."/>
        </authorList>
    </citation>
    <scope>NUCLEOTIDE SEQUENCE [LARGE SCALE GENOMIC DNA]</scope>
    <source>
        <strain evidence="3">cv. AL8/78</strain>
    </source>
</reference>
<protein>
    <submittedName>
        <fullName evidence="2">Uncharacterized protein</fullName>
    </submittedName>
</protein>
<dbReference type="Proteomes" id="UP000015105">
    <property type="component" value="Chromosome 7D"/>
</dbReference>
<dbReference type="EnsemblPlants" id="AET7Gv21036000.1">
    <property type="protein sequence ID" value="AET7Gv21036000.1"/>
    <property type="gene ID" value="AET7Gv21036000"/>
</dbReference>
<organism evidence="2 3">
    <name type="scientific">Aegilops tauschii subsp. strangulata</name>
    <name type="common">Goatgrass</name>
    <dbReference type="NCBI Taxonomy" id="200361"/>
    <lineage>
        <taxon>Eukaryota</taxon>
        <taxon>Viridiplantae</taxon>
        <taxon>Streptophyta</taxon>
        <taxon>Embryophyta</taxon>
        <taxon>Tracheophyta</taxon>
        <taxon>Spermatophyta</taxon>
        <taxon>Magnoliopsida</taxon>
        <taxon>Liliopsida</taxon>
        <taxon>Poales</taxon>
        <taxon>Poaceae</taxon>
        <taxon>BOP clade</taxon>
        <taxon>Pooideae</taxon>
        <taxon>Triticodae</taxon>
        <taxon>Triticeae</taxon>
        <taxon>Triticinae</taxon>
        <taxon>Aegilops</taxon>
    </lineage>
</organism>
<dbReference type="Gramene" id="AET7Gv21036000.2">
    <property type="protein sequence ID" value="AET7Gv21036000.2"/>
    <property type="gene ID" value="AET7Gv21036000"/>
</dbReference>
<name>A0A453SR79_AEGTS</name>
<sequence length="84" mass="8843">EEALAECERGLRIDDPSDPEPDSLRLPAPDPDQLRAELRNLVQKANLASISTWVKNLAPGSGRGTSGHSGSGLLLAARASSLPE</sequence>
<reference evidence="2" key="5">
    <citation type="journal article" date="2021" name="G3 (Bethesda)">
        <title>Aegilops tauschii genome assembly Aet v5.0 features greater sequence contiguity and improved annotation.</title>
        <authorList>
            <person name="Wang L."/>
            <person name="Zhu T."/>
            <person name="Rodriguez J.C."/>
            <person name="Deal K.R."/>
            <person name="Dubcovsky J."/>
            <person name="McGuire P.E."/>
            <person name="Lux T."/>
            <person name="Spannagl M."/>
            <person name="Mayer K.F.X."/>
            <person name="Baldrich P."/>
            <person name="Meyers B.C."/>
            <person name="Huo N."/>
            <person name="Gu Y.Q."/>
            <person name="Zhou H."/>
            <person name="Devos K.M."/>
            <person name="Bennetzen J.L."/>
            <person name="Unver T."/>
            <person name="Budak H."/>
            <person name="Gulick P.J."/>
            <person name="Galiba G."/>
            <person name="Kalapos B."/>
            <person name="Nelson D.R."/>
            <person name="Li P."/>
            <person name="You F.M."/>
            <person name="Luo M.C."/>
            <person name="Dvorak J."/>
        </authorList>
    </citation>
    <scope>NUCLEOTIDE SEQUENCE [LARGE SCALE GENOMIC DNA]</scope>
    <source>
        <strain evidence="2">cv. AL8/78</strain>
    </source>
</reference>
<reference evidence="3" key="2">
    <citation type="journal article" date="2017" name="Nat. Plants">
        <title>The Aegilops tauschii genome reveals multiple impacts of transposons.</title>
        <authorList>
            <person name="Zhao G."/>
            <person name="Zou C."/>
            <person name="Li K."/>
            <person name="Wang K."/>
            <person name="Li T."/>
            <person name="Gao L."/>
            <person name="Zhang X."/>
            <person name="Wang H."/>
            <person name="Yang Z."/>
            <person name="Liu X."/>
            <person name="Jiang W."/>
            <person name="Mao L."/>
            <person name="Kong X."/>
            <person name="Jiao Y."/>
            <person name="Jia J."/>
        </authorList>
    </citation>
    <scope>NUCLEOTIDE SEQUENCE [LARGE SCALE GENOMIC DNA]</scope>
    <source>
        <strain evidence="3">cv. AL8/78</strain>
    </source>
</reference>
<proteinExistence type="predicted"/>
<evidence type="ECO:0000313" key="3">
    <source>
        <dbReference type="Proteomes" id="UP000015105"/>
    </source>
</evidence>
<dbReference type="EnsemblPlants" id="AET7Gv21036000.2">
    <property type="protein sequence ID" value="AET7Gv21036000.2"/>
    <property type="gene ID" value="AET7Gv21036000"/>
</dbReference>
<feature type="compositionally biased region" description="Gly residues" evidence="1">
    <location>
        <begin position="61"/>
        <end position="70"/>
    </location>
</feature>
<keyword evidence="3" id="KW-1185">Reference proteome</keyword>
<feature type="region of interest" description="Disordered" evidence="1">
    <location>
        <begin position="59"/>
        <end position="84"/>
    </location>
</feature>
<reference evidence="2" key="3">
    <citation type="journal article" date="2017" name="Nature">
        <title>Genome sequence of the progenitor of the wheat D genome Aegilops tauschii.</title>
        <authorList>
            <person name="Luo M.C."/>
            <person name="Gu Y.Q."/>
            <person name="Puiu D."/>
            <person name="Wang H."/>
            <person name="Twardziok S.O."/>
            <person name="Deal K.R."/>
            <person name="Huo N."/>
            <person name="Zhu T."/>
            <person name="Wang L."/>
            <person name="Wang Y."/>
            <person name="McGuire P.E."/>
            <person name="Liu S."/>
            <person name="Long H."/>
            <person name="Ramasamy R.K."/>
            <person name="Rodriguez J.C."/>
            <person name="Van S.L."/>
            <person name="Yuan L."/>
            <person name="Wang Z."/>
            <person name="Xia Z."/>
            <person name="Xiao L."/>
            <person name="Anderson O.D."/>
            <person name="Ouyang S."/>
            <person name="Liang Y."/>
            <person name="Zimin A.V."/>
            <person name="Pertea G."/>
            <person name="Qi P."/>
            <person name="Bennetzen J.L."/>
            <person name="Dai X."/>
            <person name="Dawson M.W."/>
            <person name="Muller H.G."/>
            <person name="Kugler K."/>
            <person name="Rivarola-Duarte L."/>
            <person name="Spannagl M."/>
            <person name="Mayer K.F.X."/>
            <person name="Lu F.H."/>
            <person name="Bevan M.W."/>
            <person name="Leroy P."/>
            <person name="Li P."/>
            <person name="You F.M."/>
            <person name="Sun Q."/>
            <person name="Liu Z."/>
            <person name="Lyons E."/>
            <person name="Wicker T."/>
            <person name="Salzberg S.L."/>
            <person name="Devos K.M."/>
            <person name="Dvorak J."/>
        </authorList>
    </citation>
    <scope>NUCLEOTIDE SEQUENCE [LARGE SCALE GENOMIC DNA]</scope>
    <source>
        <strain evidence="2">cv. AL8/78</strain>
    </source>
</reference>
<accession>A0A453SR79</accession>
<feature type="compositionally biased region" description="Low complexity" evidence="1">
    <location>
        <begin position="71"/>
        <end position="84"/>
    </location>
</feature>
<evidence type="ECO:0000313" key="2">
    <source>
        <dbReference type="EnsemblPlants" id="AET7Gv21036000.2"/>
    </source>
</evidence>
<reference evidence="2" key="4">
    <citation type="submission" date="2019-03" db="UniProtKB">
        <authorList>
            <consortium name="EnsemblPlants"/>
        </authorList>
    </citation>
    <scope>IDENTIFICATION</scope>
</reference>
<evidence type="ECO:0000256" key="1">
    <source>
        <dbReference type="SAM" id="MobiDB-lite"/>
    </source>
</evidence>
<dbReference type="AlphaFoldDB" id="A0A453SR79"/>
<feature type="region of interest" description="Disordered" evidence="1">
    <location>
        <begin position="1"/>
        <end position="31"/>
    </location>
</feature>